<proteinExistence type="predicted"/>
<accession>A0A101NLV8</accession>
<name>A0A101NLV8_9ACTN</name>
<dbReference type="Proteomes" id="UP000054241">
    <property type="component" value="Unassembled WGS sequence"/>
</dbReference>
<dbReference type="AlphaFoldDB" id="A0A101NLV8"/>
<evidence type="ECO:0000313" key="1">
    <source>
        <dbReference type="EMBL" id="KUM95683.1"/>
    </source>
</evidence>
<dbReference type="RefSeq" id="WP_066999042.1">
    <property type="nucleotide sequence ID" value="NZ_BNDU01000006.1"/>
</dbReference>
<protein>
    <submittedName>
        <fullName evidence="1">Uncharacterized protein</fullName>
    </submittedName>
</protein>
<reference evidence="1 2" key="1">
    <citation type="submission" date="2015-10" db="EMBL/GenBank/DDBJ databases">
        <title>Draft genome sequence of Streptomyces cellostaticus DSM 40189, type strain for the species Streptomyces cellostaticus.</title>
        <authorList>
            <person name="Ruckert C."/>
            <person name="Winkler A."/>
            <person name="Kalinowski J."/>
            <person name="Kampfer P."/>
            <person name="Glaeser S."/>
        </authorList>
    </citation>
    <scope>NUCLEOTIDE SEQUENCE [LARGE SCALE GENOMIC DNA]</scope>
    <source>
        <strain evidence="1 2">DSM 40189</strain>
    </source>
</reference>
<organism evidence="1 2">
    <name type="scientific">Streptomyces cellostaticus</name>
    <dbReference type="NCBI Taxonomy" id="67285"/>
    <lineage>
        <taxon>Bacteria</taxon>
        <taxon>Bacillati</taxon>
        <taxon>Actinomycetota</taxon>
        <taxon>Actinomycetes</taxon>
        <taxon>Kitasatosporales</taxon>
        <taxon>Streptomycetaceae</taxon>
        <taxon>Streptomyces</taxon>
    </lineage>
</organism>
<gene>
    <name evidence="1" type="ORF">AQI88_16615</name>
</gene>
<dbReference type="OrthoDB" id="4287000at2"/>
<keyword evidence="2" id="KW-1185">Reference proteome</keyword>
<comment type="caution">
    <text evidence="1">The sequence shown here is derived from an EMBL/GenBank/DDBJ whole genome shotgun (WGS) entry which is preliminary data.</text>
</comment>
<dbReference type="EMBL" id="LMWL01000029">
    <property type="protein sequence ID" value="KUM95683.1"/>
    <property type="molecule type" value="Genomic_DNA"/>
</dbReference>
<evidence type="ECO:0000313" key="2">
    <source>
        <dbReference type="Proteomes" id="UP000054241"/>
    </source>
</evidence>
<sequence length="169" mass="18206">MPLSAEDFEAFLSDVVLCLSIQHRGRVVVVWPRGADAVVETLSDHYERQSAADAGDGSPPGRLAARLKELLGEAVTVTCRALSARGSGSDPELIYRTESDTLLLTIRGGFRLRVSPFDAAHEPEPLGPLTLRLRAGEVIYTPRGFICEFSEARARCLLLELSLGAQGSG</sequence>